<comment type="caution">
    <text evidence="4">The sequence shown here is derived from an EMBL/GenBank/DDBJ whole genome shotgun (WGS) entry which is preliminary data.</text>
</comment>
<dbReference type="PANTHER" id="PTHR34295">
    <property type="entry name" value="BIOTIN TRANSPORTER BIOY"/>
    <property type="match status" value="1"/>
</dbReference>
<keyword evidence="5" id="KW-1185">Reference proteome</keyword>
<dbReference type="GO" id="GO:0005886">
    <property type="term" value="C:plasma membrane"/>
    <property type="evidence" value="ECO:0007669"/>
    <property type="project" value="UniProtKB-SubCell"/>
</dbReference>
<evidence type="ECO:0000313" key="5">
    <source>
        <dbReference type="Proteomes" id="UP000660861"/>
    </source>
</evidence>
<evidence type="ECO:0000256" key="2">
    <source>
        <dbReference type="PIRNR" id="PIRNR016661"/>
    </source>
</evidence>
<evidence type="ECO:0000256" key="1">
    <source>
        <dbReference type="ARBA" id="ARBA00010692"/>
    </source>
</evidence>
<dbReference type="PANTHER" id="PTHR34295:SF1">
    <property type="entry name" value="BIOTIN TRANSPORTER BIOY"/>
    <property type="match status" value="1"/>
</dbReference>
<keyword evidence="3" id="KW-0812">Transmembrane</keyword>
<name>A0A926EDB9_9FIRM</name>
<dbReference type="RefSeq" id="WP_262397415.1">
    <property type="nucleotide sequence ID" value="NZ_JACRTC010000003.1"/>
</dbReference>
<feature type="transmembrane region" description="Helical" evidence="3">
    <location>
        <begin position="61"/>
        <end position="81"/>
    </location>
</feature>
<feature type="transmembrane region" description="Helical" evidence="3">
    <location>
        <begin position="87"/>
        <end position="104"/>
    </location>
</feature>
<evidence type="ECO:0000256" key="3">
    <source>
        <dbReference type="SAM" id="Phobius"/>
    </source>
</evidence>
<reference evidence="4" key="1">
    <citation type="submission" date="2020-08" db="EMBL/GenBank/DDBJ databases">
        <title>Genome public.</title>
        <authorList>
            <person name="Liu C."/>
            <person name="Sun Q."/>
        </authorList>
    </citation>
    <scope>NUCLEOTIDE SEQUENCE</scope>
    <source>
        <strain evidence="4">NSJ-54</strain>
    </source>
</reference>
<accession>A0A926EDB9</accession>
<proteinExistence type="inferred from homology"/>
<protein>
    <recommendedName>
        <fullName evidence="2">Biotin transporter</fullName>
    </recommendedName>
</protein>
<feature type="transmembrane region" description="Helical" evidence="3">
    <location>
        <begin position="116"/>
        <end position="135"/>
    </location>
</feature>
<dbReference type="AlphaFoldDB" id="A0A926EDB9"/>
<dbReference type="InterPro" id="IPR003784">
    <property type="entry name" value="BioY"/>
</dbReference>
<feature type="transmembrane region" description="Helical" evidence="3">
    <location>
        <begin position="141"/>
        <end position="167"/>
    </location>
</feature>
<dbReference type="Pfam" id="PF02632">
    <property type="entry name" value="BioY"/>
    <property type="match status" value="1"/>
</dbReference>
<dbReference type="Proteomes" id="UP000660861">
    <property type="component" value="Unassembled WGS sequence"/>
</dbReference>
<comment type="subcellular location">
    <subcellularLocation>
        <location evidence="2">Cell membrane</location>
        <topology evidence="2">Multi-pass membrane protein</topology>
    </subcellularLocation>
</comment>
<dbReference type="Gene3D" id="1.10.1760.20">
    <property type="match status" value="1"/>
</dbReference>
<keyword evidence="2" id="KW-0813">Transport</keyword>
<sequence length="176" mass="17804">MTTKSRTQKITFCALFAALTAILSQLAIPIGTVPINLAMLAVFIAGGVLGPVYGTISMVVYVALGAVGVPVFAMFTGGVAILVGPTGGYIAGYIAAAWLTGLLISKGSGKAWQSAAAMVAGLALCYLLGTAWFMVSTGTPLAAALLACVAPFLPGDAIKIAAATLVVRVLKKQLAW</sequence>
<keyword evidence="2" id="KW-1003">Cell membrane</keyword>
<dbReference type="GO" id="GO:0015225">
    <property type="term" value="F:biotin transmembrane transporter activity"/>
    <property type="evidence" value="ECO:0007669"/>
    <property type="project" value="UniProtKB-UniRule"/>
</dbReference>
<keyword evidence="3" id="KW-1133">Transmembrane helix</keyword>
<organism evidence="4 5">
    <name type="scientific">Zongyangia hominis</name>
    <dbReference type="NCBI Taxonomy" id="2763677"/>
    <lineage>
        <taxon>Bacteria</taxon>
        <taxon>Bacillati</taxon>
        <taxon>Bacillota</taxon>
        <taxon>Clostridia</taxon>
        <taxon>Eubacteriales</taxon>
        <taxon>Oscillospiraceae</taxon>
        <taxon>Zongyangia</taxon>
    </lineage>
</organism>
<keyword evidence="2 3" id="KW-0472">Membrane</keyword>
<dbReference type="PIRSF" id="PIRSF016661">
    <property type="entry name" value="BioY"/>
    <property type="match status" value="1"/>
</dbReference>
<dbReference type="EMBL" id="JACRTC010000003">
    <property type="protein sequence ID" value="MBC8570319.1"/>
    <property type="molecule type" value="Genomic_DNA"/>
</dbReference>
<evidence type="ECO:0000313" key="4">
    <source>
        <dbReference type="EMBL" id="MBC8570319.1"/>
    </source>
</evidence>
<comment type="similarity">
    <text evidence="1 2">Belongs to the BioY family.</text>
</comment>
<gene>
    <name evidence="4" type="ORF">H8709_05695</name>
</gene>